<evidence type="ECO:0000313" key="3">
    <source>
        <dbReference type="Proteomes" id="UP001464891"/>
    </source>
</evidence>
<proteinExistence type="predicted"/>
<evidence type="ECO:0000313" key="2">
    <source>
        <dbReference type="EMBL" id="MEP0820786.1"/>
    </source>
</evidence>
<organism evidence="2 3">
    <name type="scientific">Trichocoleus desertorum GB2-A4</name>
    <dbReference type="NCBI Taxonomy" id="2933944"/>
    <lineage>
        <taxon>Bacteria</taxon>
        <taxon>Bacillati</taxon>
        <taxon>Cyanobacteriota</taxon>
        <taxon>Cyanophyceae</taxon>
        <taxon>Leptolyngbyales</taxon>
        <taxon>Trichocoleusaceae</taxon>
        <taxon>Trichocoleus</taxon>
    </lineage>
</organism>
<feature type="region of interest" description="Disordered" evidence="1">
    <location>
        <begin position="1"/>
        <end position="30"/>
    </location>
</feature>
<evidence type="ECO:0008006" key="4">
    <source>
        <dbReference type="Google" id="ProtNLM"/>
    </source>
</evidence>
<dbReference type="Proteomes" id="UP001464891">
    <property type="component" value="Unassembled WGS sequence"/>
</dbReference>
<reference evidence="2 3" key="1">
    <citation type="submission" date="2022-04" db="EMBL/GenBank/DDBJ databases">
        <title>Positive selection, recombination, and allopatry shape intraspecific diversity of widespread and dominant cyanobacteria.</title>
        <authorList>
            <person name="Wei J."/>
            <person name="Shu W."/>
            <person name="Hu C."/>
        </authorList>
    </citation>
    <scope>NUCLEOTIDE SEQUENCE [LARGE SCALE GENOMIC DNA]</scope>
    <source>
        <strain evidence="2 3">GB2-A4</strain>
    </source>
</reference>
<dbReference type="RefSeq" id="WP_190442767.1">
    <property type="nucleotide sequence ID" value="NZ_JAMPKM010000045.1"/>
</dbReference>
<protein>
    <recommendedName>
        <fullName evidence="4">Primase C-terminal 1 domain-containing protein</fullName>
    </recommendedName>
</protein>
<gene>
    <name evidence="2" type="ORF">NC998_27240</name>
</gene>
<dbReference type="EMBL" id="JAMPKM010000045">
    <property type="protein sequence ID" value="MEP0820786.1"/>
    <property type="molecule type" value="Genomic_DNA"/>
</dbReference>
<comment type="caution">
    <text evidence="2">The sequence shown here is derived from an EMBL/GenBank/DDBJ whole genome shotgun (WGS) entry which is preliminary data.</text>
</comment>
<keyword evidence="3" id="KW-1185">Reference proteome</keyword>
<evidence type="ECO:0000256" key="1">
    <source>
        <dbReference type="SAM" id="MobiDB-lite"/>
    </source>
</evidence>
<accession>A0ABV0JG83</accession>
<name>A0ABV0JG83_9CYAN</name>
<sequence length="576" mass="64772">MPRKQKSTCKSQAIAPQRARQRLPEPLPRDPLGQRLCQLFSYPWQAIVAPTPTDASQKPAWQTLTQYPLKPRSLWTYWQDAAQLVGVRFGPTTYHGLIDLDALSLHHPTRDRQALLTIRAALASIGIHQTLLLRSSWNGGLHLYIPLPEAVPTFGLAVALKHCLEAHHLPLQAGQLEVFPNVKRYSKAGEYSEYNAHRLPLQLGSGSVLLSDRLQPLPSDLSSFFQQWDQAAAAQDVAQLHEAIAQAKKQHQYRSYNRRSNTALWQQELETEMEQGWTGPGQTNHLLKTIGCYGVVFQSLSGEALAHYIEHTAIHSPGYPEWCQHQHEISRRAQEWAEAAENYYWPLGTNPKRDRTLSPGTAANNIVNFNQKRAEDAQARIKQAVLDLTQQGQLPDRLTARAQAIASIAQCSHSTLQKYKEIWHPEWYVIEPPETVTAPSQPSADELTKALESSPREELHTSVYMKGGGADGVLEKQINSGREGPGREEMSFPQPLAPALAIAYDDLSDVIVGIQIQIGRLGWTVEQAHQFIADNFQGKRRSQLTDDELIGLLYRLRTRSIQQALRHRSARDIQHS</sequence>